<feature type="compositionally biased region" description="Polar residues" evidence="1">
    <location>
        <begin position="174"/>
        <end position="185"/>
    </location>
</feature>
<proteinExistence type="predicted"/>
<organism evidence="2 3">
    <name type="scientific">Anisodus acutangulus</name>
    <dbReference type="NCBI Taxonomy" id="402998"/>
    <lineage>
        <taxon>Eukaryota</taxon>
        <taxon>Viridiplantae</taxon>
        <taxon>Streptophyta</taxon>
        <taxon>Embryophyta</taxon>
        <taxon>Tracheophyta</taxon>
        <taxon>Spermatophyta</taxon>
        <taxon>Magnoliopsida</taxon>
        <taxon>eudicotyledons</taxon>
        <taxon>Gunneridae</taxon>
        <taxon>Pentapetalae</taxon>
        <taxon>asterids</taxon>
        <taxon>lamiids</taxon>
        <taxon>Solanales</taxon>
        <taxon>Solanaceae</taxon>
        <taxon>Solanoideae</taxon>
        <taxon>Hyoscyameae</taxon>
        <taxon>Anisodus</taxon>
    </lineage>
</organism>
<accession>A0A9Q1L822</accession>
<comment type="caution">
    <text evidence="2">The sequence shown here is derived from an EMBL/GenBank/DDBJ whole genome shotgun (WGS) entry which is preliminary data.</text>
</comment>
<dbReference type="Proteomes" id="UP001152561">
    <property type="component" value="Unassembled WGS sequence"/>
</dbReference>
<evidence type="ECO:0000313" key="2">
    <source>
        <dbReference type="EMBL" id="KAJ8531218.1"/>
    </source>
</evidence>
<sequence length="249" mass="28739">MLKMARLDGNNKAMLSTNVSMEEILSNSTYEMVIVRGTACSSTLRKQKNKRELMNLKEIPVGLFLSLSYMLIQLVLVPFGSQSQVQISVGIRMKQYIQENTYKHNKGNHQRQEKDEHNWEKGYTHRDPIQIGLRNTYFYSQQSALLWGISEWEIAISSMDTTAMQTTDRKQTKQHTQQQLPASTTTATLPFTKQEKDRVKAKNLINGTPESRGRTQQRRCNNHQPQQDSILHEQKCIISYSCIQGLISW</sequence>
<dbReference type="AlphaFoldDB" id="A0A9Q1L822"/>
<gene>
    <name evidence="2" type="ORF">K7X08_026652</name>
</gene>
<keyword evidence="3" id="KW-1185">Reference proteome</keyword>
<name>A0A9Q1L822_9SOLA</name>
<evidence type="ECO:0000256" key="1">
    <source>
        <dbReference type="SAM" id="MobiDB-lite"/>
    </source>
</evidence>
<protein>
    <submittedName>
        <fullName evidence="2">Uncharacterized protein</fullName>
    </submittedName>
</protein>
<dbReference type="EMBL" id="JAJAGQ010000021">
    <property type="protein sequence ID" value="KAJ8531218.1"/>
    <property type="molecule type" value="Genomic_DNA"/>
</dbReference>
<evidence type="ECO:0000313" key="3">
    <source>
        <dbReference type="Proteomes" id="UP001152561"/>
    </source>
</evidence>
<reference evidence="3" key="1">
    <citation type="journal article" date="2023" name="Proc. Natl. Acad. Sci. U.S.A.">
        <title>Genomic and structural basis for evolution of tropane alkaloid biosynthesis.</title>
        <authorList>
            <person name="Wanga Y.-J."/>
            <person name="Taina T."/>
            <person name="Yua J.-Y."/>
            <person name="Lia J."/>
            <person name="Xua B."/>
            <person name="Chenc J."/>
            <person name="D'Auriad J.C."/>
            <person name="Huanga J.-P."/>
            <person name="Huanga S.-X."/>
        </authorList>
    </citation>
    <scope>NUCLEOTIDE SEQUENCE [LARGE SCALE GENOMIC DNA]</scope>
    <source>
        <strain evidence="3">cv. KIB-2019</strain>
    </source>
</reference>
<feature type="region of interest" description="Disordered" evidence="1">
    <location>
        <begin position="201"/>
        <end position="226"/>
    </location>
</feature>
<feature type="region of interest" description="Disordered" evidence="1">
    <location>
        <begin position="165"/>
        <end position="185"/>
    </location>
</feature>